<dbReference type="GeneID" id="39981608"/>
<name>A0A1X0P8C8_9TRYP</name>
<evidence type="ECO:0000313" key="1">
    <source>
        <dbReference type="EMBL" id="ORC93184.1"/>
    </source>
</evidence>
<proteinExistence type="predicted"/>
<dbReference type="RefSeq" id="XP_028887250.1">
    <property type="nucleotide sequence ID" value="XM_029021828.1"/>
</dbReference>
<accession>A0A1X0P8C8</accession>
<dbReference type="OrthoDB" id="248874at2759"/>
<dbReference type="Proteomes" id="UP000192257">
    <property type="component" value="Unassembled WGS sequence"/>
</dbReference>
<comment type="caution">
    <text evidence="1">The sequence shown here is derived from an EMBL/GenBank/DDBJ whole genome shotgun (WGS) entry which is preliminary data.</text>
</comment>
<sequence>MENICTRNVSQSNHSGGKSLALLSTKLAKLKQSISDRQKCYEEEEFQFQQIKEKLCQEKEHITRQLAIVNQRCAEITDSITHTLKSSDIALLQEELQRLSNTELGLQVLKLRVEEEICSLRERIVQLFRRNNSTD</sequence>
<dbReference type="AlphaFoldDB" id="A0A1X0P8C8"/>
<gene>
    <name evidence="1" type="ORF">TM35_000025100</name>
</gene>
<dbReference type="EMBL" id="NBCO01000002">
    <property type="protein sequence ID" value="ORC93184.1"/>
    <property type="molecule type" value="Genomic_DNA"/>
</dbReference>
<evidence type="ECO:0000313" key="2">
    <source>
        <dbReference type="Proteomes" id="UP000192257"/>
    </source>
</evidence>
<protein>
    <submittedName>
        <fullName evidence="1">Uncharacterized protein</fullName>
    </submittedName>
</protein>
<dbReference type="VEuPathDB" id="TriTrypDB:TM35_000025100"/>
<reference evidence="1 2" key="1">
    <citation type="submission" date="2017-03" db="EMBL/GenBank/DDBJ databases">
        <title>An alternative strategy for trypanosome survival in the mammalian bloodstream revealed through genome and transcriptome analysis of the ubiquitous bovine parasite Trypanosoma (Megatrypanum) theileri.</title>
        <authorList>
            <person name="Kelly S."/>
            <person name="Ivens A."/>
            <person name="Mott A."/>
            <person name="O'Neill E."/>
            <person name="Emms D."/>
            <person name="Macleod O."/>
            <person name="Voorheis P."/>
            <person name="Matthews J."/>
            <person name="Matthews K."/>
            <person name="Carrington M."/>
        </authorList>
    </citation>
    <scope>NUCLEOTIDE SEQUENCE [LARGE SCALE GENOMIC DNA]</scope>
    <source>
        <strain evidence="1">Edinburgh</strain>
    </source>
</reference>
<organism evidence="1 2">
    <name type="scientific">Trypanosoma theileri</name>
    <dbReference type="NCBI Taxonomy" id="67003"/>
    <lineage>
        <taxon>Eukaryota</taxon>
        <taxon>Discoba</taxon>
        <taxon>Euglenozoa</taxon>
        <taxon>Kinetoplastea</taxon>
        <taxon>Metakinetoplastina</taxon>
        <taxon>Trypanosomatida</taxon>
        <taxon>Trypanosomatidae</taxon>
        <taxon>Trypanosoma</taxon>
    </lineage>
</organism>
<keyword evidence="2" id="KW-1185">Reference proteome</keyword>